<dbReference type="Pfam" id="PF03862">
    <property type="entry name" value="SpoVAC_SpoVAEB"/>
    <property type="match status" value="1"/>
</dbReference>
<dbReference type="Proteomes" id="UP000516388">
    <property type="component" value="Chromosome"/>
</dbReference>
<dbReference type="GO" id="GO:0016746">
    <property type="term" value="F:acyltransferase activity"/>
    <property type="evidence" value="ECO:0007669"/>
    <property type="project" value="InterPro"/>
</dbReference>
<reference evidence="2 3" key="1">
    <citation type="submission" date="2020-09" db="EMBL/GenBank/DDBJ databases">
        <title>Complete Geobacillus genomes through the use of hybrid genome assembly.</title>
        <authorList>
            <person name="Vera D.L."/>
            <person name="Venkateswaran K."/>
            <person name="Singh N.K."/>
            <person name="Landry K."/>
        </authorList>
    </citation>
    <scope>NUCLEOTIDE SEQUENCE [LARGE SCALE GENOMIC DNA]</scope>
    <source>
        <strain evidence="2 3">SURF-189</strain>
    </source>
</reference>
<dbReference type="EMBL" id="CP061470">
    <property type="protein sequence ID" value="QNU19895.1"/>
    <property type="molecule type" value="Genomic_DNA"/>
</dbReference>
<dbReference type="SUPFAM" id="SSF53901">
    <property type="entry name" value="Thiolase-like"/>
    <property type="match status" value="1"/>
</dbReference>
<keyword evidence="1" id="KW-0472">Membrane</keyword>
<keyword evidence="1" id="KW-1133">Transmembrane helix</keyword>
<keyword evidence="1" id="KW-0812">Transmembrane</keyword>
<accession>A0A7H1S056</accession>
<dbReference type="InterPro" id="IPR014203">
    <property type="entry name" value="Spore_V_AC"/>
</dbReference>
<protein>
    <submittedName>
        <fullName evidence="2">Stage V sporulation protein AC</fullName>
    </submittedName>
</protein>
<organism evidence="2 3">
    <name type="scientific">Geobacillus zalihae</name>
    <dbReference type="NCBI Taxonomy" id="213419"/>
    <lineage>
        <taxon>Bacteria</taxon>
        <taxon>Bacillati</taxon>
        <taxon>Bacillota</taxon>
        <taxon>Bacilli</taxon>
        <taxon>Bacillales</taxon>
        <taxon>Anoxybacillaceae</taxon>
        <taxon>Geobacillus</taxon>
    </lineage>
</organism>
<name>A0A7H1S056_9BACL</name>
<dbReference type="InterPro" id="IPR016039">
    <property type="entry name" value="Thiolase-like"/>
</dbReference>
<dbReference type="KEGG" id="gza:IC807_17885"/>
<gene>
    <name evidence="2" type="primary">spoVAC</name>
    <name evidence="2" type="ORF">IC807_17885</name>
</gene>
<dbReference type="InterPro" id="IPR005562">
    <property type="entry name" value="SpoVA"/>
</dbReference>
<evidence type="ECO:0000256" key="1">
    <source>
        <dbReference type="SAM" id="Phobius"/>
    </source>
</evidence>
<proteinExistence type="predicted"/>
<dbReference type="PANTHER" id="PTHR38450">
    <property type="entry name" value="STAGE V SPORULATION PROTEIN AC-RELATED"/>
    <property type="match status" value="1"/>
</dbReference>
<dbReference type="AlphaFoldDB" id="A0A7H1S056"/>
<dbReference type="InterPro" id="IPR010894">
    <property type="entry name" value="SpoVAD"/>
</dbReference>
<sequence length="274" mass="29876">MSFIRKERETKRPIVRNCVCAFLVGGIICVIGQAISYFYMYFLTLPSKRQAIRRWRRWSLSMILTGLGVYDRIAQFAGAGSAVPVTGFGNAVISAAIEHRTEGFVLGVGSNMFKLAGSVILFGTFAAFVIALVKTIATQWGIVMLKGHRTWVFANKPAIIATAAVGGPFEANGRLAEDFDLLHEDLWLGEESYEKAHRVLMEEAAFQAMEKAGLEKENVQFLIAGDLINQMTPTSFAARTLGMPYLGVFGACSTSMEGLALSALLPTTAGQIIY</sequence>
<dbReference type="NCBIfam" id="TIGR02838">
    <property type="entry name" value="spore_V_AC"/>
    <property type="match status" value="1"/>
</dbReference>
<dbReference type="Gene3D" id="3.40.47.40">
    <property type="entry name" value="Stage V sporulation protein AD"/>
    <property type="match status" value="1"/>
</dbReference>
<dbReference type="InterPro" id="IPR038369">
    <property type="entry name" value="SpoVAD_sf"/>
</dbReference>
<feature type="transmembrane region" description="Helical" evidence="1">
    <location>
        <begin position="115"/>
        <end position="137"/>
    </location>
</feature>
<evidence type="ECO:0000313" key="3">
    <source>
        <dbReference type="Proteomes" id="UP000516388"/>
    </source>
</evidence>
<keyword evidence="3" id="KW-1185">Reference proteome</keyword>
<evidence type="ECO:0000313" key="2">
    <source>
        <dbReference type="EMBL" id="QNU19895.1"/>
    </source>
</evidence>
<dbReference type="Pfam" id="PF07451">
    <property type="entry name" value="SpoVAD"/>
    <property type="match status" value="1"/>
</dbReference>
<feature type="transmembrane region" description="Helical" evidence="1">
    <location>
        <begin position="20"/>
        <end position="40"/>
    </location>
</feature>
<dbReference type="PANTHER" id="PTHR38450:SF1">
    <property type="entry name" value="STAGE V SPORULATION PROTEIN AC"/>
    <property type="match status" value="1"/>
</dbReference>